<dbReference type="GO" id="GO:0006508">
    <property type="term" value="P:proteolysis"/>
    <property type="evidence" value="ECO:0007669"/>
    <property type="project" value="UniProtKB-KW"/>
</dbReference>
<evidence type="ECO:0000313" key="6">
    <source>
        <dbReference type="EMBL" id="OLQ04128.1"/>
    </source>
</evidence>
<sequence length="905" mass="100076">MVPAGASSTVQYCSVQLYMIEADDAVPGEMPRPSVGASSPGARIPPQARGSVVVQRWEDIQAIMRSAEDGSWKPLPLRTPRMSFKMLLDALLPKKGSRNYFAVNVGAREGLFHDPVYPLFADGYGGLAIEADPQWYETLTANLAEVNSSKAVFIVKEKAQPYTMKEVLDRFQTPLDFDCLKIDIDSIDLPILQSILQTGYSPKMFMIEVNYDFPPPFQFALEFDLECKAKFSEGTFGASPDAIFREASLRGYSLVAFEAMDPESETVYHEHNMWFVRNDLLGRSAHDPAVTWRGMVRMYWAQFAMLPCLHVGFYLSTGKWMCPKHQIREIFTELGGNHTSWPLAKMSHYLSQRAARSMFYLSSWRHQLERQHKVTGFKRCVFAPSAVLLRAPAPRRLAQRQALRLSASRRNGYVAELAVRKPSEQDSETSDGESEAEGPIAWLHVYDLHGTQGTNSTLQPVGLGIYHAGIELFGVEWAYGYVGVQEGQHPVTGIYPVEPRRCPAGVYRDSVCLGPVNMQSEDVWRLLSSIAVDWLGTAYHPLKRNCLHFCTELCGRLELPSLPGWVARLASAADMVLSPVLDALDMNTFKIPCPATPAEEMVSADGSPPSTEGCLPGQGSQDFERMPEEVYQPPLPLETVVAWEFQNQFFWARRSMLLVEGKWRAEIAEDGNDDSDSRARAAGPTAEVRRCLLVRPTTFQCIDSEIVSPALPPTAMTVFFLTFGKCPCRWSGYCEGVQAASTGIAASLAAAACVGGPNAASHMGYTALQGLERDQDMGYAAQHYEQDDAADAVAAEAGSNTVRARESGLLLEISHLESGGFYVTGDVVFLCANEGPVLKTVENPCCPKAQKPPPEFRSWHACQMDNDLRTRWATALRGLSAKLADLRRLAGVTEVAMFVDQQAHD</sequence>
<dbReference type="EMBL" id="LSRX01000218">
    <property type="protein sequence ID" value="OLQ04128.1"/>
    <property type="molecule type" value="Genomic_DNA"/>
</dbReference>
<feature type="region of interest" description="Disordered" evidence="4">
    <location>
        <begin position="600"/>
        <end position="619"/>
    </location>
</feature>
<keyword evidence="3" id="KW-0378">Hydrolase</keyword>
<evidence type="ECO:0000256" key="3">
    <source>
        <dbReference type="ARBA" id="ARBA00022801"/>
    </source>
</evidence>
<dbReference type="PROSITE" id="PS51858">
    <property type="entry name" value="PPPDE"/>
    <property type="match status" value="1"/>
</dbReference>
<name>A0A1Q9E9P4_SYMMI</name>
<keyword evidence="7" id="KW-1185">Reference proteome</keyword>
<proteinExistence type="inferred from homology"/>
<dbReference type="GO" id="GO:0101005">
    <property type="term" value="F:deubiquitinase activity"/>
    <property type="evidence" value="ECO:0007669"/>
    <property type="project" value="TreeGrafter"/>
</dbReference>
<evidence type="ECO:0000256" key="1">
    <source>
        <dbReference type="ARBA" id="ARBA00008140"/>
    </source>
</evidence>
<evidence type="ECO:0000313" key="7">
    <source>
        <dbReference type="Proteomes" id="UP000186817"/>
    </source>
</evidence>
<comment type="similarity">
    <text evidence="1">Belongs to the DeSI family.</text>
</comment>
<accession>A0A1Q9E9P4</accession>
<dbReference type="InterPro" id="IPR008580">
    <property type="entry name" value="PPPDE_dom"/>
</dbReference>
<dbReference type="AlphaFoldDB" id="A0A1Q9E9P4"/>
<evidence type="ECO:0000256" key="2">
    <source>
        <dbReference type="ARBA" id="ARBA00022670"/>
    </source>
</evidence>
<dbReference type="GO" id="GO:0016579">
    <property type="term" value="P:protein deubiquitination"/>
    <property type="evidence" value="ECO:0007669"/>
    <property type="project" value="TreeGrafter"/>
</dbReference>
<organism evidence="6 7">
    <name type="scientific">Symbiodinium microadriaticum</name>
    <name type="common">Dinoflagellate</name>
    <name type="synonym">Zooxanthella microadriatica</name>
    <dbReference type="NCBI Taxonomy" id="2951"/>
    <lineage>
        <taxon>Eukaryota</taxon>
        <taxon>Sar</taxon>
        <taxon>Alveolata</taxon>
        <taxon>Dinophyceae</taxon>
        <taxon>Suessiales</taxon>
        <taxon>Symbiodiniaceae</taxon>
        <taxon>Symbiodinium</taxon>
    </lineage>
</organism>
<dbReference type="Proteomes" id="UP000186817">
    <property type="component" value="Unassembled WGS sequence"/>
</dbReference>
<dbReference type="InterPro" id="IPR042266">
    <property type="entry name" value="PPPDE_sf"/>
</dbReference>
<feature type="domain" description="PPPDE" evidence="5">
    <location>
        <begin position="439"/>
        <end position="577"/>
    </location>
</feature>
<feature type="region of interest" description="Disordered" evidence="4">
    <location>
        <begin position="29"/>
        <end position="48"/>
    </location>
</feature>
<protein>
    <submittedName>
        <fullName evidence="6">DeSI-like protein</fullName>
    </submittedName>
</protein>
<evidence type="ECO:0000259" key="5">
    <source>
        <dbReference type="PROSITE" id="PS51858"/>
    </source>
</evidence>
<reference evidence="6 7" key="1">
    <citation type="submission" date="2016-02" db="EMBL/GenBank/DDBJ databases">
        <title>Genome analysis of coral dinoflagellate symbionts highlights evolutionary adaptations to a symbiotic lifestyle.</title>
        <authorList>
            <person name="Aranda M."/>
            <person name="Li Y."/>
            <person name="Liew Y.J."/>
            <person name="Baumgarten S."/>
            <person name="Simakov O."/>
            <person name="Wilson M."/>
            <person name="Piel J."/>
            <person name="Ashoor H."/>
            <person name="Bougouffa S."/>
            <person name="Bajic V.B."/>
            <person name="Ryu T."/>
            <person name="Ravasi T."/>
            <person name="Bayer T."/>
            <person name="Micklem G."/>
            <person name="Kim H."/>
            <person name="Bhak J."/>
            <person name="Lajeunesse T.C."/>
            <person name="Voolstra C.R."/>
        </authorList>
    </citation>
    <scope>NUCLEOTIDE SEQUENCE [LARGE SCALE GENOMIC DNA]</scope>
    <source>
        <strain evidence="6 7">CCMP2467</strain>
    </source>
</reference>
<dbReference type="PANTHER" id="PTHR12378:SF80">
    <property type="entry name" value="IP06716P-RELATED"/>
    <property type="match status" value="1"/>
</dbReference>
<keyword evidence="2" id="KW-0645">Protease</keyword>
<dbReference type="Gene3D" id="3.90.1720.30">
    <property type="entry name" value="PPPDE domains"/>
    <property type="match status" value="1"/>
</dbReference>
<dbReference type="SMART" id="SM01179">
    <property type="entry name" value="DUF862"/>
    <property type="match status" value="1"/>
</dbReference>
<dbReference type="Pfam" id="PF05903">
    <property type="entry name" value="Peptidase_C97"/>
    <property type="match status" value="1"/>
</dbReference>
<gene>
    <name evidence="6" type="ORF">AK812_SmicGene12843</name>
</gene>
<evidence type="ECO:0000256" key="4">
    <source>
        <dbReference type="SAM" id="MobiDB-lite"/>
    </source>
</evidence>
<dbReference type="PANTHER" id="PTHR12378">
    <property type="entry name" value="DESUMOYLATING ISOPEPTIDASE"/>
    <property type="match status" value="1"/>
</dbReference>
<comment type="caution">
    <text evidence="6">The sequence shown here is derived from an EMBL/GenBank/DDBJ whole genome shotgun (WGS) entry which is preliminary data.</text>
</comment>
<dbReference type="OrthoDB" id="412286at2759"/>